<evidence type="ECO:0000313" key="8">
    <source>
        <dbReference type="EMBL" id="HAA8052693.1"/>
    </source>
</evidence>
<comment type="caution">
    <text evidence="3">The sequence shown here is derived from an EMBL/GenBank/DDBJ whole genome shotgun (WGS) entry which is preliminary data.</text>
</comment>
<keyword evidence="10" id="KW-0808">Transferase</keyword>
<evidence type="ECO:0000313" key="2">
    <source>
        <dbReference type="EMBL" id="EAC5550534.1"/>
    </source>
</evidence>
<evidence type="ECO:0000313" key="13">
    <source>
        <dbReference type="Proteomes" id="UP000368512"/>
    </source>
</evidence>
<dbReference type="SUPFAM" id="SSF53067">
    <property type="entry name" value="Actin-like ATPase domain"/>
    <property type="match status" value="1"/>
</dbReference>
<dbReference type="Proteomes" id="UP000365297">
    <property type="component" value="Unassembled WGS sequence"/>
</dbReference>
<evidence type="ECO:0000313" key="17">
    <source>
        <dbReference type="Proteomes" id="UP000528151"/>
    </source>
</evidence>
<dbReference type="EMBL" id="AABBZO010000001">
    <property type="protein sequence ID" value="EAG4460879.1"/>
    <property type="molecule type" value="Genomic_DNA"/>
</dbReference>
<dbReference type="CDD" id="cd24068">
    <property type="entry name" value="ASKHA_NBD_ROK_FnNanK-like"/>
    <property type="match status" value="1"/>
</dbReference>
<dbReference type="EMBL" id="AALGDA010000039">
    <property type="protein sequence ID" value="ECY9783529.1"/>
    <property type="molecule type" value="Genomic_DNA"/>
</dbReference>
<reference evidence="12 13" key="3">
    <citation type="submission" date="2018-06" db="EMBL/GenBank/DDBJ databases">
        <authorList>
            <consortium name="GenomeTrakr: Next Generation Sequencing Network for Food Pathogen Tracability"/>
        </authorList>
    </citation>
    <scope>NUCLEOTIDE SEQUENCE [LARGE SCALE GENOMIC DNA]</scope>
    <source>
        <strain evidence="3 13">CFSAN008042</strain>
        <strain evidence="4 17">CFSAN063727</strain>
        <strain evidence="2 12">FDA00007096</strain>
        <strain evidence="6 16">LS1344</strain>
    </source>
</reference>
<proteinExistence type="inferred from homology"/>
<comment type="similarity">
    <text evidence="1">Belongs to the ROK (NagC/XylR) family.</text>
</comment>
<reference evidence="9 18" key="7">
    <citation type="submission" date="2020-06" db="EMBL/GenBank/DDBJ databases">
        <title>Two Listeria outbreaks in Switzerland in 2018 and 2020.</title>
        <authorList>
            <person name="Stevens M.J.A."/>
            <person name="Bloemberg G."/>
            <person name="Nusch-Inderbinnen M."/>
            <person name="Stephan R."/>
        </authorList>
    </citation>
    <scope>NUCLEOTIDE SEQUENCE [LARGE SCALE GENOMIC DNA]</scope>
    <source>
        <strain evidence="9 18">N18-0707</strain>
    </source>
</reference>
<dbReference type="GO" id="GO:0047700">
    <property type="term" value="F:beta-glucoside kinase activity"/>
    <property type="evidence" value="ECO:0007669"/>
    <property type="project" value="UniProtKB-EC"/>
</dbReference>
<evidence type="ECO:0000313" key="18">
    <source>
        <dbReference type="Proteomes" id="UP000544530"/>
    </source>
</evidence>
<protein>
    <submittedName>
        <fullName evidence="10">Beta-glucoside kinase</fullName>
        <ecNumber evidence="10">2.7.1.85</ecNumber>
    </submittedName>
    <submittedName>
        <fullName evidence="3">ROK family protein</fullName>
    </submittedName>
</protein>
<dbReference type="RefSeq" id="WP_003725341.1">
    <property type="nucleotide sequence ID" value="NC_021825.2"/>
</dbReference>
<dbReference type="EMBL" id="DAAEEB010000003">
    <property type="protein sequence ID" value="HAA8052693.1"/>
    <property type="molecule type" value="Genomic_DNA"/>
</dbReference>
<evidence type="ECO:0000313" key="3">
    <source>
        <dbReference type="EMBL" id="EAC7480285.1"/>
    </source>
</evidence>
<evidence type="ECO:0000313" key="16">
    <source>
        <dbReference type="Proteomes" id="UP000527632"/>
    </source>
</evidence>
<dbReference type="Proteomes" id="UP000368512">
    <property type="component" value="Unassembled WGS sequence"/>
</dbReference>
<dbReference type="AlphaFoldDB" id="A0A0B8R0L7"/>
<dbReference type="EMBL" id="QXLS01000002">
    <property type="protein sequence ID" value="RKA09471.1"/>
    <property type="molecule type" value="Genomic_DNA"/>
</dbReference>
<evidence type="ECO:0000313" key="12">
    <source>
        <dbReference type="Proteomes" id="UP000365297"/>
    </source>
</evidence>
<dbReference type="Gene3D" id="3.30.420.40">
    <property type="match status" value="2"/>
</dbReference>
<evidence type="ECO:0000313" key="11">
    <source>
        <dbReference type="Proteomes" id="UP000272537"/>
    </source>
</evidence>
<evidence type="ECO:0000256" key="1">
    <source>
        <dbReference type="ARBA" id="ARBA00006479"/>
    </source>
</evidence>
<reference evidence="7 14" key="5">
    <citation type="submission" date="2019-09" db="EMBL/GenBank/DDBJ databases">
        <authorList>
            <consortium name="PulseNet: The National Subtyping Network for Foodborne Disease Surveillance"/>
            <person name="Tarr C.L."/>
            <person name="Trees E."/>
            <person name="Katz L.S."/>
            <person name="Carleton-Romer H.A."/>
            <person name="Stroika S."/>
            <person name="Kucerova Z."/>
            <person name="Roache K.F."/>
            <person name="Sabol A.L."/>
            <person name="Besser J."/>
            <person name="Gerner-Smidt P."/>
        </authorList>
    </citation>
    <scope>NUCLEOTIDE SEQUENCE [LARGE SCALE GENOMIC DNA]</scope>
    <source>
        <strain evidence="7 14">PNUSAL005692</strain>
    </source>
</reference>
<evidence type="ECO:0000313" key="7">
    <source>
        <dbReference type="EMBL" id="ECY9783529.1"/>
    </source>
</evidence>
<evidence type="ECO:0000313" key="5">
    <source>
        <dbReference type="EMBL" id="EAG9386627.1"/>
    </source>
</evidence>
<evidence type="ECO:0000313" key="6">
    <source>
        <dbReference type="EMBL" id="EAH4242643.1"/>
    </source>
</evidence>
<dbReference type="Proteomes" id="UP000527632">
    <property type="component" value="Unassembled WGS sequence"/>
</dbReference>
<dbReference type="Proteomes" id="UP000840039">
    <property type="component" value="Unassembled WGS sequence"/>
</dbReference>
<evidence type="ECO:0000313" key="15">
    <source>
        <dbReference type="Proteomes" id="UP000522199"/>
    </source>
</evidence>
<dbReference type="Proteomes" id="UP000489121">
    <property type="component" value="Unassembled WGS sequence"/>
</dbReference>
<dbReference type="Proteomes" id="UP000272537">
    <property type="component" value="Unassembled WGS sequence"/>
</dbReference>
<gene>
    <name evidence="10" type="primary">bglk_3</name>
    <name evidence="2" type="ORF">ARY78_08845</name>
    <name evidence="4" type="ORF">CA369_01125</name>
    <name evidence="5" type="ORF">CW845_03900</name>
    <name evidence="3" type="ORF">DQ70_06280</name>
    <name evidence="10" type="ORF">DYZ80_01115</name>
    <name evidence="6" type="ORF">E5F58_11665</name>
    <name evidence="7" type="ORF">F6515_11105</name>
    <name evidence="8" type="ORF">GHH22_05915</name>
    <name evidence="9" type="ORF">HZJ64_04080</name>
</gene>
<evidence type="ECO:0000313" key="4">
    <source>
        <dbReference type="EMBL" id="EAG4460879.1"/>
    </source>
</evidence>
<evidence type="ECO:0000313" key="14">
    <source>
        <dbReference type="Proteomes" id="UP000489121"/>
    </source>
</evidence>
<dbReference type="Proteomes" id="UP000544530">
    <property type="component" value="Unassembled WGS sequence"/>
</dbReference>
<dbReference type="EC" id="2.7.1.85" evidence="10"/>
<dbReference type="PANTHER" id="PTHR18964">
    <property type="entry name" value="ROK (REPRESSOR, ORF, KINASE) FAMILY"/>
    <property type="match status" value="1"/>
</dbReference>
<dbReference type="PANTHER" id="PTHR18964:SF165">
    <property type="entry name" value="BETA-GLUCOSIDE KINASE"/>
    <property type="match status" value="1"/>
</dbReference>
<evidence type="ECO:0000313" key="10">
    <source>
        <dbReference type="EMBL" id="RKA09471.1"/>
    </source>
</evidence>
<dbReference type="Proteomes" id="UP000522199">
    <property type="component" value="Unassembled WGS sequence"/>
</dbReference>
<dbReference type="EMBL" id="AABEKY010000002">
    <property type="protein sequence ID" value="EAG9386627.1"/>
    <property type="molecule type" value="Genomic_DNA"/>
</dbReference>
<name>A0A0B8R0L7_LISMN</name>
<evidence type="ECO:0000313" key="9">
    <source>
        <dbReference type="EMBL" id="NYA01003.1"/>
    </source>
</evidence>
<reference evidence="8" key="6">
    <citation type="submission" date="2019-10" db="EMBL/GenBank/DDBJ databases">
        <authorList>
            <consortium name="NCBI Pathogen Detection Project"/>
        </authorList>
    </citation>
    <scope>NUCLEOTIDE SEQUENCE</scope>
    <source>
        <strain evidence="8">09CEB371LM</strain>
    </source>
</reference>
<dbReference type="Proteomes" id="UP000528151">
    <property type="component" value="Unassembled WGS sequence"/>
</dbReference>
<dbReference type="InterPro" id="IPR043129">
    <property type="entry name" value="ATPase_NBD"/>
</dbReference>
<reference evidence="5 15" key="4">
    <citation type="submission" date="2019-04" db="EMBL/GenBank/DDBJ databases">
        <authorList>
            <consortium name="GenomeTrakr network: Whole genome sequencing for foodborne pathogen traceback"/>
        </authorList>
    </citation>
    <scope>NUCLEOTIDE SEQUENCE [LARGE SCALE GENOMIC DNA]</scope>
    <source>
        <strain evidence="5 15">CFSAN072474</strain>
    </source>
</reference>
<dbReference type="KEGG" id="lmv:Y193_01600"/>
<dbReference type="InterPro" id="IPR000600">
    <property type="entry name" value="ROK"/>
</dbReference>
<dbReference type="Pfam" id="PF00480">
    <property type="entry name" value="ROK"/>
    <property type="match status" value="1"/>
</dbReference>
<dbReference type="EMBL" id="AABGUK010000004">
    <property type="protein sequence ID" value="EAH4242643.1"/>
    <property type="molecule type" value="Genomic_DNA"/>
</dbReference>
<sequence length="301" mass="32658">MENYLCVDIGGTSIKYAKFNQEGKRVGDLKSCVTPITGGANQIMPALIRIVEQEKTNVAGVCVASAGVVDSVKGKIIYAGYTIPKYTGTEIKAELEHRFHIPCVVENDVNAACLGEFWLGGARGRGSVLCLTIGTGIGGAMLLNDKLINGSSFTACEVGYMHLSQGRFQDVASTKALIKQVASRKNIEENALNGRQVMEWAYSGDADVLAEIEQWIENLVEGVVNLIYIFNPEVIVLGGGLMEEESFFKPRLKAAISTKLISPMFDTADITFAKLGNEAGMIGALYHFLNQKEAEKDDDFK</sequence>
<dbReference type="KEGG" id="lmok:CQ02_14305"/>
<accession>A0A0B8R0L7</accession>
<dbReference type="EMBL" id="JACAVN010000002">
    <property type="protein sequence ID" value="NYA01003.1"/>
    <property type="molecule type" value="Genomic_DNA"/>
</dbReference>
<reference evidence="8" key="2">
    <citation type="journal article" date="2018" name="Genome Biol.">
        <title>SKESA: strategic k-mer extension for scrupulous assemblies.</title>
        <authorList>
            <person name="Souvorov A."/>
            <person name="Agarwala R."/>
            <person name="Lipman D.J."/>
        </authorList>
    </citation>
    <scope>NUCLEOTIDE SEQUENCE [LARGE SCALE GENOMIC DNA]</scope>
    <source>
        <strain evidence="8">09CEB371LM</strain>
    </source>
</reference>
<dbReference type="EMBL" id="AAAIXK010000004">
    <property type="protein sequence ID" value="EAC5550534.1"/>
    <property type="molecule type" value="Genomic_DNA"/>
</dbReference>
<dbReference type="EMBL" id="AAAJWF010000003">
    <property type="protein sequence ID" value="EAC7480285.1"/>
    <property type="molecule type" value="Genomic_DNA"/>
</dbReference>
<organism evidence="3 13">
    <name type="scientific">Listeria monocytogenes</name>
    <dbReference type="NCBI Taxonomy" id="1639"/>
    <lineage>
        <taxon>Bacteria</taxon>
        <taxon>Bacillati</taxon>
        <taxon>Bacillota</taxon>
        <taxon>Bacilli</taxon>
        <taxon>Bacillales</taxon>
        <taxon>Listeriaceae</taxon>
        <taxon>Listeria</taxon>
    </lineage>
</organism>
<reference evidence="10 11" key="1">
    <citation type="journal article" date="2018" name="BMC Genomics">
        <title>Genes significantly associated with lineage II food isolates of Listeria monocytogenes.</title>
        <authorList>
            <person name="Pirone-Davies C."/>
            <person name="Chen Y."/>
            <person name="Pightling A."/>
            <person name="Ryan G."/>
            <person name="Wang Y."/>
            <person name="Yao K."/>
            <person name="Hoffmann M."/>
            <person name="Allard M.W."/>
        </authorList>
    </citation>
    <scope>NUCLEOTIDE SEQUENCE [LARGE SCALE GENOMIC DNA]</scope>
    <source>
        <strain evidence="10 11">PNUSAL000550</strain>
    </source>
</reference>
<keyword evidence="10" id="KW-0418">Kinase</keyword>